<proteinExistence type="predicted"/>
<dbReference type="GeneID" id="37203207"/>
<feature type="signal peptide" evidence="1">
    <location>
        <begin position="1"/>
        <end position="18"/>
    </location>
</feature>
<dbReference type="STRING" id="1450537.A0A395HZX9"/>
<name>A0A395HZX9_ASPHC</name>
<evidence type="ECO:0000313" key="2">
    <source>
        <dbReference type="EMBL" id="RAL13045.1"/>
    </source>
</evidence>
<dbReference type="EMBL" id="KZ824280">
    <property type="protein sequence ID" value="RAL13045.1"/>
    <property type="molecule type" value="Genomic_DNA"/>
</dbReference>
<evidence type="ECO:0000313" key="3">
    <source>
        <dbReference type="Proteomes" id="UP000248961"/>
    </source>
</evidence>
<protein>
    <submittedName>
        <fullName evidence="2">Uncharacterized protein</fullName>
    </submittedName>
</protein>
<dbReference type="Proteomes" id="UP000248961">
    <property type="component" value="Unassembled WGS sequence"/>
</dbReference>
<dbReference type="VEuPathDB" id="FungiDB:BO97DRAFT_450338"/>
<feature type="chain" id="PRO_5017233040" evidence="1">
    <location>
        <begin position="19"/>
        <end position="564"/>
    </location>
</feature>
<keyword evidence="1" id="KW-0732">Signal</keyword>
<dbReference type="RefSeq" id="XP_025552199.1">
    <property type="nucleotide sequence ID" value="XM_025698918.1"/>
</dbReference>
<keyword evidence="3" id="KW-1185">Reference proteome</keyword>
<dbReference type="OrthoDB" id="2890403at2759"/>
<evidence type="ECO:0000256" key="1">
    <source>
        <dbReference type="SAM" id="SignalP"/>
    </source>
</evidence>
<accession>A0A395HZX9</accession>
<organism evidence="2 3">
    <name type="scientific">Aspergillus homomorphus (strain CBS 101889)</name>
    <dbReference type="NCBI Taxonomy" id="1450537"/>
    <lineage>
        <taxon>Eukaryota</taxon>
        <taxon>Fungi</taxon>
        <taxon>Dikarya</taxon>
        <taxon>Ascomycota</taxon>
        <taxon>Pezizomycotina</taxon>
        <taxon>Eurotiomycetes</taxon>
        <taxon>Eurotiomycetidae</taxon>
        <taxon>Eurotiales</taxon>
        <taxon>Aspergillaceae</taxon>
        <taxon>Aspergillus</taxon>
        <taxon>Aspergillus subgen. Circumdati</taxon>
    </lineage>
</organism>
<dbReference type="AlphaFoldDB" id="A0A395HZX9"/>
<gene>
    <name evidence="2" type="ORF">BO97DRAFT_450338</name>
</gene>
<sequence>MRGLFTLSLLSAALGASAGLTASNLETHVDVLALDNSFNPIEAAYWTSFAHHRRTPFAVSPNGKTAYLAYLDSSGTDVHVTELDPTTFKATGTSVTVSGGKEAGGLVAHDDGFALLTNEVMPSGTTNAPPSDTPVPVLHRYTNGKQTWKTWLGGPDVHASDGLAEAVDMNGDLVYSEAAGMYGAYFVVSDYSGWAEGHYGDSIEYVADNGTLLDISGASSAWGCSHNTGIAFEAADEPPFASICAEDQGAIWLNTKTQGMTNNGVKISNENTTNGASGEPMGGMSGSYSGLARFADSSRYIFTWVSRGAVDVTENSWMGEGYTHVNNRTNPRNVALALLSDKYTKVGEQATSTVGDEDGDSQITWVTSGSNDCSNAHAATFGNSSALITWEEISDPVCGYIAMGCQGKFAGTYFQQVDASGKKVGDAFSSSDVYVAGDMVTMSDGRICWPYVSMDWDLSLVVYDADSSKFTKKMSFACMSPSGSASSSSSSAAAAAGQVSSSVASASTAEAAATSSVAAAFVETTAAAHTAVVSSVAPASATEATVVSSADQIPSWATAQVLLD</sequence>
<reference evidence="2 3" key="1">
    <citation type="submission" date="2018-02" db="EMBL/GenBank/DDBJ databases">
        <title>The genomes of Aspergillus section Nigri reveals drivers in fungal speciation.</title>
        <authorList>
            <consortium name="DOE Joint Genome Institute"/>
            <person name="Vesth T.C."/>
            <person name="Nybo J."/>
            <person name="Theobald S."/>
            <person name="Brandl J."/>
            <person name="Frisvad J.C."/>
            <person name="Nielsen K.F."/>
            <person name="Lyhne E.K."/>
            <person name="Kogle M.E."/>
            <person name="Kuo A."/>
            <person name="Riley R."/>
            <person name="Clum A."/>
            <person name="Nolan M."/>
            <person name="Lipzen A."/>
            <person name="Salamov A."/>
            <person name="Henrissat B."/>
            <person name="Wiebenga A."/>
            <person name="De vries R.P."/>
            <person name="Grigoriev I.V."/>
            <person name="Mortensen U.H."/>
            <person name="Andersen M.R."/>
            <person name="Baker S.E."/>
        </authorList>
    </citation>
    <scope>NUCLEOTIDE SEQUENCE [LARGE SCALE GENOMIC DNA]</scope>
    <source>
        <strain evidence="2 3">CBS 101889</strain>
    </source>
</reference>